<evidence type="ECO:0000313" key="4">
    <source>
        <dbReference type="Proteomes" id="UP001268089"/>
    </source>
</evidence>
<dbReference type="Gene3D" id="3.40.190.10">
    <property type="entry name" value="Periplasmic binding protein-like II"/>
    <property type="match status" value="2"/>
</dbReference>
<reference evidence="3 4" key="1">
    <citation type="submission" date="2023-07" db="EMBL/GenBank/DDBJ databases">
        <title>Sorghum-associated microbial communities from plants grown in Nebraska, USA.</title>
        <authorList>
            <person name="Schachtman D."/>
        </authorList>
    </citation>
    <scope>NUCLEOTIDE SEQUENCE [LARGE SCALE GENOMIC DNA]</scope>
    <source>
        <strain evidence="3 4">BE308</strain>
    </source>
</reference>
<comment type="caution">
    <text evidence="3">The sequence shown here is derived from an EMBL/GenBank/DDBJ whole genome shotgun (WGS) entry which is preliminary data.</text>
</comment>
<sequence length="252" mass="28575">MFIRQILILACGLLWSLAGVAQIPAELRFSGALGWYPIFPSQDKKMVLPALGNDIAQELARRLNVKASWTRDVPWARLWTMMDDGDLDLIVGGANNAERKEKYLVLEPFMTSSYHAYVPWGKQFKFEKLEDLRGKAVARGLGSKYGDEYETFLKESNSPVQDIGGGVKENLFPMLAAGRMDYIVQDPVDANYWLKQNRMEGQFVPLPRPIWTSDVYIFLSKKSPWAKDAALLRKTLQDMKKDGFLASALAKY</sequence>
<keyword evidence="1" id="KW-0732">Signal</keyword>
<feature type="domain" description="Solute-binding protein family 3/N-terminal" evidence="2">
    <location>
        <begin position="26"/>
        <end position="248"/>
    </location>
</feature>
<dbReference type="RefSeq" id="WP_310344881.1">
    <property type="nucleotide sequence ID" value="NZ_JAVDXO010000009.1"/>
</dbReference>
<dbReference type="SUPFAM" id="SSF53850">
    <property type="entry name" value="Periplasmic binding protein-like II"/>
    <property type="match status" value="1"/>
</dbReference>
<dbReference type="Pfam" id="PF00497">
    <property type="entry name" value="SBP_bac_3"/>
    <property type="match status" value="1"/>
</dbReference>
<gene>
    <name evidence="3" type="ORF">J2X15_003385</name>
</gene>
<dbReference type="SMART" id="SM00062">
    <property type="entry name" value="PBPb"/>
    <property type="match status" value="1"/>
</dbReference>
<keyword evidence="4" id="KW-1185">Reference proteome</keyword>
<evidence type="ECO:0000259" key="2">
    <source>
        <dbReference type="SMART" id="SM00062"/>
    </source>
</evidence>
<accession>A0ABU1ZR97</accession>
<dbReference type="PANTHER" id="PTHR35936">
    <property type="entry name" value="MEMBRANE-BOUND LYTIC MUREIN TRANSGLYCOSYLASE F"/>
    <property type="match status" value="1"/>
</dbReference>
<organism evidence="3 4">
    <name type="scientific">Rhodoferax saidenbachensis</name>
    <dbReference type="NCBI Taxonomy" id="1484693"/>
    <lineage>
        <taxon>Bacteria</taxon>
        <taxon>Pseudomonadati</taxon>
        <taxon>Pseudomonadota</taxon>
        <taxon>Betaproteobacteria</taxon>
        <taxon>Burkholderiales</taxon>
        <taxon>Comamonadaceae</taxon>
        <taxon>Rhodoferax</taxon>
    </lineage>
</organism>
<dbReference type="Proteomes" id="UP001268089">
    <property type="component" value="Unassembled WGS sequence"/>
</dbReference>
<proteinExistence type="predicted"/>
<evidence type="ECO:0000256" key="1">
    <source>
        <dbReference type="ARBA" id="ARBA00022729"/>
    </source>
</evidence>
<dbReference type="EMBL" id="JAVDXO010000009">
    <property type="protein sequence ID" value="MDR7308076.1"/>
    <property type="molecule type" value="Genomic_DNA"/>
</dbReference>
<name>A0ABU1ZR97_9BURK</name>
<dbReference type="InterPro" id="IPR001638">
    <property type="entry name" value="Solute-binding_3/MltF_N"/>
</dbReference>
<evidence type="ECO:0000313" key="3">
    <source>
        <dbReference type="EMBL" id="MDR7308076.1"/>
    </source>
</evidence>
<dbReference type="PANTHER" id="PTHR35936:SF25">
    <property type="entry name" value="ABC TRANSPORTER SUBSTRATE-BINDING PROTEIN"/>
    <property type="match status" value="1"/>
</dbReference>
<protein>
    <submittedName>
        <fullName evidence="3">Polar amino acid transport system substrate-binding protein</fullName>
    </submittedName>
</protein>